<gene>
    <name evidence="12" type="ORF">SAMN05216552_106113</name>
</gene>
<evidence type="ECO:0000313" key="12">
    <source>
        <dbReference type="EMBL" id="SFV17239.1"/>
    </source>
</evidence>
<dbReference type="GO" id="GO:0006508">
    <property type="term" value="P:proteolysis"/>
    <property type="evidence" value="ECO:0007669"/>
    <property type="project" value="UniProtKB-KW"/>
</dbReference>
<feature type="compositionally biased region" description="Polar residues" evidence="10">
    <location>
        <begin position="374"/>
        <end position="384"/>
    </location>
</feature>
<comment type="similarity">
    <text evidence="3">Belongs to the peptidase M10B family.</text>
</comment>
<keyword evidence="8" id="KW-0378">Hydrolase</keyword>
<dbReference type="STRING" id="1035707.SAMN05216552_106113"/>
<evidence type="ECO:0000256" key="4">
    <source>
        <dbReference type="ARBA" id="ARBA00022525"/>
    </source>
</evidence>
<keyword evidence="4" id="KW-0964">Secreted</keyword>
<dbReference type="Gene3D" id="2.150.10.10">
    <property type="entry name" value="Serralysin-like metalloprotease, C-terminal"/>
    <property type="match status" value="1"/>
</dbReference>
<keyword evidence="7" id="KW-0677">Repeat</keyword>
<accession>A0A1I7M5K9</accession>
<dbReference type="GO" id="GO:0004222">
    <property type="term" value="F:metalloendopeptidase activity"/>
    <property type="evidence" value="ECO:0007669"/>
    <property type="project" value="InterPro"/>
</dbReference>
<evidence type="ECO:0000256" key="6">
    <source>
        <dbReference type="ARBA" id="ARBA00022723"/>
    </source>
</evidence>
<dbReference type="SUPFAM" id="SSF51120">
    <property type="entry name" value="beta-Roll"/>
    <property type="match status" value="2"/>
</dbReference>
<organism evidence="12 13">
    <name type="scientific">Pseudoduganella namucuonensis</name>
    <dbReference type="NCBI Taxonomy" id="1035707"/>
    <lineage>
        <taxon>Bacteria</taxon>
        <taxon>Pseudomonadati</taxon>
        <taxon>Pseudomonadota</taxon>
        <taxon>Betaproteobacteria</taxon>
        <taxon>Burkholderiales</taxon>
        <taxon>Oxalobacteraceae</taxon>
        <taxon>Telluria group</taxon>
        <taxon>Pseudoduganella</taxon>
    </lineage>
</organism>
<reference evidence="13" key="1">
    <citation type="submission" date="2016-10" db="EMBL/GenBank/DDBJ databases">
        <authorList>
            <person name="Varghese N."/>
            <person name="Submissions S."/>
        </authorList>
    </citation>
    <scope>NUCLEOTIDE SEQUENCE [LARGE SCALE GENOMIC DNA]</scope>
    <source>
        <strain evidence="13">CGMCC 1.11014</strain>
    </source>
</reference>
<evidence type="ECO:0000256" key="3">
    <source>
        <dbReference type="ARBA" id="ARBA00009490"/>
    </source>
</evidence>
<dbReference type="RefSeq" id="WP_093561277.1">
    <property type="nucleotide sequence ID" value="NZ_FPBO01000061.1"/>
</dbReference>
<dbReference type="PRINTS" id="PR00138">
    <property type="entry name" value="MATRIXIN"/>
</dbReference>
<dbReference type="GO" id="GO:0005509">
    <property type="term" value="F:calcium ion binding"/>
    <property type="evidence" value="ECO:0007669"/>
    <property type="project" value="InterPro"/>
</dbReference>
<dbReference type="Pfam" id="PF00413">
    <property type="entry name" value="Peptidase_M10"/>
    <property type="match status" value="1"/>
</dbReference>
<evidence type="ECO:0000259" key="11">
    <source>
        <dbReference type="SMART" id="SM00235"/>
    </source>
</evidence>
<dbReference type="InterPro" id="IPR011049">
    <property type="entry name" value="Serralysin-like_metalloprot_C"/>
</dbReference>
<dbReference type="Pfam" id="PF13946">
    <property type="entry name" value="DUF4214"/>
    <property type="match status" value="1"/>
</dbReference>
<dbReference type="SUPFAM" id="SSF55486">
    <property type="entry name" value="Metalloproteases ('zincins'), catalytic domain"/>
    <property type="match status" value="1"/>
</dbReference>
<evidence type="ECO:0000256" key="9">
    <source>
        <dbReference type="ARBA" id="ARBA00022833"/>
    </source>
</evidence>
<evidence type="ECO:0000313" key="13">
    <source>
        <dbReference type="Proteomes" id="UP000199391"/>
    </source>
</evidence>
<keyword evidence="13" id="KW-1185">Reference proteome</keyword>
<feature type="domain" description="Peptidase metallopeptidase" evidence="11">
    <location>
        <begin position="14"/>
        <end position="186"/>
    </location>
</feature>
<dbReference type="GO" id="GO:0031012">
    <property type="term" value="C:extracellular matrix"/>
    <property type="evidence" value="ECO:0007669"/>
    <property type="project" value="InterPro"/>
</dbReference>
<keyword evidence="9" id="KW-0862">Zinc</keyword>
<evidence type="ECO:0000256" key="8">
    <source>
        <dbReference type="ARBA" id="ARBA00022801"/>
    </source>
</evidence>
<sequence>MSLLTGNNSIDALVYNSWTGQAGLSVTLTYEFLTRVPTGASADDRNGFQPMTAVQQQATREALALWSSVANITFIETTGGGQLRFGTNNQGSGSSAYAYLPEPGVTQVELYLNNQGGYNGIYTPGTFGPSVLVHEIGHTLGLKHPGDYNSTGDPNLGPFLPSSTDNLDYTQMSYIQSSSSRGTYPVTPMLYDIQAMQYLYGANMSYHAGNDVYSFGNGQAPLCIWDAGGYNTFDFSACTGFTLIDLRAGGFSGTSLRANNVSIAYDVTIQGAVAGNGGSTVYMNDAGDTLTGGSGSDTVYTGAGSDVIHGNDGSDTVVFNGAYATFSVSRSGDQIVVKGLGEDVLYGVETLQFADRFVSASDIGAPQTAGGTSGNDWLTAQPGNESIDGGAGLDTLVYNGTRDAFTVRAGGAGYTVTDGGAGIDTLVNVERLSFGDGVVALDTGGVAGDAYRLYRAALDRAPDSAGLGYWIGAMDGGVPLLDVARSFVNSAEFKSTYGTLDNTQFLTQLYANVLDRTPDSAGLAYHLANLERGVERAQILTDFSVSAENQGAVASLIANGINYTPYFA</sequence>
<dbReference type="InterPro" id="IPR013858">
    <property type="entry name" value="Peptidase_M10B_C"/>
</dbReference>
<dbReference type="PRINTS" id="PR00313">
    <property type="entry name" value="CABNDNGRPT"/>
</dbReference>
<keyword evidence="6" id="KW-0479">Metal-binding</keyword>
<dbReference type="OrthoDB" id="480426at2"/>
<dbReference type="Pfam" id="PF00353">
    <property type="entry name" value="HemolysinCabind"/>
    <property type="match status" value="2"/>
</dbReference>
<evidence type="ECO:0000256" key="10">
    <source>
        <dbReference type="SAM" id="MobiDB-lite"/>
    </source>
</evidence>
<dbReference type="InterPro" id="IPR025282">
    <property type="entry name" value="DUF4214"/>
</dbReference>
<dbReference type="InterPro" id="IPR001343">
    <property type="entry name" value="Hemolysn_Ca-bd"/>
</dbReference>
<dbReference type="GO" id="GO:0008270">
    <property type="term" value="F:zinc ion binding"/>
    <property type="evidence" value="ECO:0007669"/>
    <property type="project" value="InterPro"/>
</dbReference>
<dbReference type="GO" id="GO:0005615">
    <property type="term" value="C:extracellular space"/>
    <property type="evidence" value="ECO:0007669"/>
    <property type="project" value="InterPro"/>
</dbReference>
<evidence type="ECO:0000256" key="1">
    <source>
        <dbReference type="ARBA" id="ARBA00001913"/>
    </source>
</evidence>
<keyword evidence="5" id="KW-0645">Protease</keyword>
<evidence type="ECO:0000256" key="7">
    <source>
        <dbReference type="ARBA" id="ARBA00022737"/>
    </source>
</evidence>
<comment type="cofactor">
    <cofactor evidence="1">
        <name>Ca(2+)</name>
        <dbReference type="ChEBI" id="CHEBI:29108"/>
    </cofactor>
</comment>
<dbReference type="InterPro" id="IPR001818">
    <property type="entry name" value="Pept_M10_metallopeptidase"/>
</dbReference>
<dbReference type="InterPro" id="IPR024079">
    <property type="entry name" value="MetalloPept_cat_dom_sf"/>
</dbReference>
<comment type="subcellular location">
    <subcellularLocation>
        <location evidence="2">Secreted</location>
    </subcellularLocation>
</comment>
<dbReference type="EMBL" id="FPBO01000061">
    <property type="protein sequence ID" value="SFV17239.1"/>
    <property type="molecule type" value="Genomic_DNA"/>
</dbReference>
<dbReference type="AlphaFoldDB" id="A0A1I7M5K9"/>
<proteinExistence type="inferred from homology"/>
<dbReference type="Pfam" id="PF08548">
    <property type="entry name" value="Peptidase_M10_C"/>
    <property type="match status" value="1"/>
</dbReference>
<dbReference type="Gene3D" id="1.10.3130.20">
    <property type="entry name" value="Phycobilisome linker domain"/>
    <property type="match status" value="1"/>
</dbReference>
<dbReference type="InterPro" id="IPR034033">
    <property type="entry name" value="Serralysin-like"/>
</dbReference>
<dbReference type="Gene3D" id="3.40.390.10">
    <property type="entry name" value="Collagenase (Catalytic Domain)"/>
    <property type="match status" value="1"/>
</dbReference>
<dbReference type="Proteomes" id="UP000199391">
    <property type="component" value="Unassembled WGS sequence"/>
</dbReference>
<feature type="region of interest" description="Disordered" evidence="10">
    <location>
        <begin position="365"/>
        <end position="384"/>
    </location>
</feature>
<evidence type="ECO:0000256" key="2">
    <source>
        <dbReference type="ARBA" id="ARBA00004613"/>
    </source>
</evidence>
<protein>
    <submittedName>
        <fullName evidence="12">Peptidase M10 serralysin C terminal</fullName>
    </submittedName>
</protein>
<evidence type="ECO:0000256" key="5">
    <source>
        <dbReference type="ARBA" id="ARBA00022670"/>
    </source>
</evidence>
<dbReference type="SMART" id="SM00235">
    <property type="entry name" value="ZnMc"/>
    <property type="match status" value="1"/>
</dbReference>
<name>A0A1I7M5K9_9BURK</name>
<dbReference type="InterPro" id="IPR006026">
    <property type="entry name" value="Peptidase_Metallo"/>
</dbReference>
<dbReference type="InterPro" id="IPR038255">
    <property type="entry name" value="PBS_linker_sf"/>
</dbReference>
<dbReference type="InterPro" id="IPR021190">
    <property type="entry name" value="Pept_M10A"/>
</dbReference>
<dbReference type="CDD" id="cd04277">
    <property type="entry name" value="ZnMc_serralysin_like"/>
    <property type="match status" value="1"/>
</dbReference>